<dbReference type="InterPro" id="IPR037171">
    <property type="entry name" value="NagB/RpiA_transferase-like"/>
</dbReference>
<evidence type="ECO:0000313" key="6">
    <source>
        <dbReference type="EMBL" id="SFK25787.1"/>
    </source>
</evidence>
<proteinExistence type="inferred from homology"/>
<evidence type="ECO:0000256" key="3">
    <source>
        <dbReference type="ARBA" id="ARBA00022840"/>
    </source>
</evidence>
<dbReference type="GO" id="GO:0046872">
    <property type="term" value="F:metal ion binding"/>
    <property type="evidence" value="ECO:0007669"/>
    <property type="project" value="UniProtKB-KW"/>
</dbReference>
<dbReference type="AlphaFoldDB" id="A0A1I3Y1H8"/>
<dbReference type="InterPro" id="IPR002698">
    <property type="entry name" value="FTHF_cligase"/>
</dbReference>
<dbReference type="Proteomes" id="UP000198915">
    <property type="component" value="Unassembled WGS sequence"/>
</dbReference>
<keyword evidence="2 4" id="KW-0547">Nucleotide-binding</keyword>
<evidence type="ECO:0000256" key="4">
    <source>
        <dbReference type="PIRSR" id="PIRSR006806-1"/>
    </source>
</evidence>
<dbReference type="GO" id="GO:0005524">
    <property type="term" value="F:ATP binding"/>
    <property type="evidence" value="ECO:0007669"/>
    <property type="project" value="UniProtKB-KW"/>
</dbReference>
<protein>
    <recommendedName>
        <fullName evidence="5">5-formyltetrahydrofolate cyclo-ligase</fullName>
        <ecNumber evidence="5">6.3.3.2</ecNumber>
    </recommendedName>
</protein>
<dbReference type="GO" id="GO:0035999">
    <property type="term" value="P:tetrahydrofolate interconversion"/>
    <property type="evidence" value="ECO:0007669"/>
    <property type="project" value="TreeGrafter"/>
</dbReference>
<dbReference type="GO" id="GO:0030272">
    <property type="term" value="F:5-formyltetrahydrofolate cyclo-ligase activity"/>
    <property type="evidence" value="ECO:0007669"/>
    <property type="project" value="UniProtKB-EC"/>
</dbReference>
<dbReference type="GO" id="GO:0009396">
    <property type="term" value="P:folic acid-containing compound biosynthetic process"/>
    <property type="evidence" value="ECO:0007669"/>
    <property type="project" value="TreeGrafter"/>
</dbReference>
<dbReference type="EC" id="6.3.3.2" evidence="5"/>
<feature type="binding site" evidence="4">
    <location>
        <begin position="9"/>
        <end position="13"/>
    </location>
    <ligand>
        <name>ATP</name>
        <dbReference type="ChEBI" id="CHEBI:30616"/>
    </ligand>
</feature>
<comment type="cofactor">
    <cofactor evidence="5">
        <name>Mg(2+)</name>
        <dbReference type="ChEBI" id="CHEBI:18420"/>
    </cofactor>
</comment>
<dbReference type="PIRSF" id="PIRSF006806">
    <property type="entry name" value="FTHF_cligase"/>
    <property type="match status" value="1"/>
</dbReference>
<keyword evidence="5" id="KW-0460">Magnesium</keyword>
<evidence type="ECO:0000313" key="7">
    <source>
        <dbReference type="Proteomes" id="UP000198915"/>
    </source>
</evidence>
<dbReference type="Pfam" id="PF01812">
    <property type="entry name" value="5-FTHF_cyc-lig"/>
    <property type="match status" value="1"/>
</dbReference>
<dbReference type="PANTHER" id="PTHR23407">
    <property type="entry name" value="ATPASE INHIBITOR/5-FORMYLTETRAHYDROFOLATE CYCLO-LIGASE"/>
    <property type="match status" value="1"/>
</dbReference>
<evidence type="ECO:0000256" key="2">
    <source>
        <dbReference type="ARBA" id="ARBA00022741"/>
    </source>
</evidence>
<dbReference type="SUPFAM" id="SSF100950">
    <property type="entry name" value="NagB/RpiA/CoA transferase-like"/>
    <property type="match status" value="1"/>
</dbReference>
<evidence type="ECO:0000256" key="1">
    <source>
        <dbReference type="ARBA" id="ARBA00010638"/>
    </source>
</evidence>
<dbReference type="STRING" id="1884381.SAMN05518846_110195"/>
<sequence>MDLDLKAVKQQLRSRIMEERKAIPDKRRSALSAQACSYLEQLEELKNARAIMAFHPFGAELDILPFVDQARARGQEVWLPLTLTAEKRLVPYRYSGPEMLKQGVYGIWEPDPTRAEKAELSMLDAVLVPGVAFDLRGGRMGYGGGFYDRFLAALPRRPFLVGVAFSMQVVDEVPREPHDIGLDGLVTESGFFQS</sequence>
<evidence type="ECO:0000256" key="5">
    <source>
        <dbReference type="RuleBase" id="RU361279"/>
    </source>
</evidence>
<comment type="similarity">
    <text evidence="1 5">Belongs to the 5-formyltetrahydrofolate cyclo-ligase family.</text>
</comment>
<dbReference type="RefSeq" id="WP_258957776.1">
    <property type="nucleotide sequence ID" value="NZ_FORT01000010.1"/>
</dbReference>
<comment type="catalytic activity">
    <reaction evidence="5">
        <text>(6S)-5-formyl-5,6,7,8-tetrahydrofolate + ATP = (6R)-5,10-methenyltetrahydrofolate + ADP + phosphate</text>
        <dbReference type="Rhea" id="RHEA:10488"/>
        <dbReference type="ChEBI" id="CHEBI:30616"/>
        <dbReference type="ChEBI" id="CHEBI:43474"/>
        <dbReference type="ChEBI" id="CHEBI:57455"/>
        <dbReference type="ChEBI" id="CHEBI:57457"/>
        <dbReference type="ChEBI" id="CHEBI:456216"/>
        <dbReference type="EC" id="6.3.3.2"/>
    </reaction>
</comment>
<feature type="binding site" evidence="4">
    <location>
        <begin position="139"/>
        <end position="147"/>
    </location>
    <ligand>
        <name>ATP</name>
        <dbReference type="ChEBI" id="CHEBI:30616"/>
    </ligand>
</feature>
<dbReference type="InterPro" id="IPR024185">
    <property type="entry name" value="FTHF_cligase-like_sf"/>
</dbReference>
<keyword evidence="6" id="KW-0436">Ligase</keyword>
<keyword evidence="7" id="KW-1185">Reference proteome</keyword>
<name>A0A1I3Y1H8_9BACL</name>
<accession>A0A1I3Y1H8</accession>
<dbReference type="NCBIfam" id="TIGR02727">
    <property type="entry name" value="MTHFS_bact"/>
    <property type="match status" value="1"/>
</dbReference>
<dbReference type="EMBL" id="FORT01000010">
    <property type="protein sequence ID" value="SFK25787.1"/>
    <property type="molecule type" value="Genomic_DNA"/>
</dbReference>
<keyword evidence="5" id="KW-0479">Metal-binding</keyword>
<dbReference type="Gene3D" id="3.40.50.10420">
    <property type="entry name" value="NagB/RpiA/CoA transferase-like"/>
    <property type="match status" value="1"/>
</dbReference>
<reference evidence="7" key="1">
    <citation type="submission" date="2016-10" db="EMBL/GenBank/DDBJ databases">
        <authorList>
            <person name="Varghese N."/>
            <person name="Submissions S."/>
        </authorList>
    </citation>
    <scope>NUCLEOTIDE SEQUENCE [LARGE SCALE GENOMIC DNA]</scope>
    <source>
        <strain evidence="7">OK042</strain>
    </source>
</reference>
<dbReference type="PANTHER" id="PTHR23407:SF1">
    <property type="entry name" value="5-FORMYLTETRAHYDROFOLATE CYCLO-LIGASE"/>
    <property type="match status" value="1"/>
</dbReference>
<feature type="binding site" evidence="4">
    <location>
        <position position="60"/>
    </location>
    <ligand>
        <name>substrate</name>
    </ligand>
</feature>
<keyword evidence="3 4" id="KW-0067">ATP-binding</keyword>
<gene>
    <name evidence="6" type="ORF">SAMN05518846_110195</name>
</gene>
<organism evidence="6 7">
    <name type="scientific">Brevibacillus centrosporus</name>
    <dbReference type="NCBI Taxonomy" id="54910"/>
    <lineage>
        <taxon>Bacteria</taxon>
        <taxon>Bacillati</taxon>
        <taxon>Bacillota</taxon>
        <taxon>Bacilli</taxon>
        <taxon>Bacillales</taxon>
        <taxon>Paenibacillaceae</taxon>
        <taxon>Brevibacillus</taxon>
    </lineage>
</organism>